<accession>A0A1B8QDP5</accession>
<evidence type="ECO:0000256" key="2">
    <source>
        <dbReference type="HAMAP-Rule" id="MF_00048"/>
    </source>
</evidence>
<dbReference type="AlphaFoldDB" id="A0A1B8QDP5"/>
<proteinExistence type="inferred from homology"/>
<protein>
    <recommendedName>
        <fullName evidence="2">UPF0102 protein A9306_08180</fullName>
    </recommendedName>
</protein>
<dbReference type="NCBIfam" id="TIGR00252">
    <property type="entry name" value="YraN family protein"/>
    <property type="match status" value="1"/>
</dbReference>
<reference evidence="3 4" key="1">
    <citation type="submission" date="2016-06" db="EMBL/GenBank/DDBJ databases">
        <title>Draft genome of Moraxella atlantae CCUG 59586.</title>
        <authorList>
            <person name="Salva-Serra F."/>
            <person name="Engstrom-Jakobsson H."/>
            <person name="Thorell K."/>
            <person name="Gonzales-Siles L."/>
            <person name="Karlsson R."/>
            <person name="Boulund F."/>
            <person name="Engstrand L."/>
            <person name="Kristiansson E."/>
            <person name="Moore E."/>
        </authorList>
    </citation>
    <scope>NUCLEOTIDE SEQUENCE [LARGE SCALE GENOMIC DNA]</scope>
    <source>
        <strain evidence="3 4">CCUG 59586</strain>
    </source>
</reference>
<comment type="similarity">
    <text evidence="1 2">Belongs to the UPF0102 family.</text>
</comment>
<name>A0A1B8QDP5_9GAMM</name>
<dbReference type="PANTHER" id="PTHR34039:SF1">
    <property type="entry name" value="UPF0102 PROTEIN YRAN"/>
    <property type="match status" value="1"/>
</dbReference>
<dbReference type="InterPro" id="IPR011335">
    <property type="entry name" value="Restrct_endonuc-II-like"/>
</dbReference>
<dbReference type="SUPFAM" id="SSF52980">
    <property type="entry name" value="Restriction endonuclease-like"/>
    <property type="match status" value="1"/>
</dbReference>
<comment type="caution">
    <text evidence="3">The sequence shown here is derived from an EMBL/GenBank/DDBJ whole genome shotgun (WGS) entry which is preliminary data.</text>
</comment>
<dbReference type="RefSeq" id="WP_067337117.1">
    <property type="nucleotide sequence ID" value="NZ_LZNA01000039.1"/>
</dbReference>
<dbReference type="Gene3D" id="3.40.1350.10">
    <property type="match status" value="1"/>
</dbReference>
<dbReference type="InterPro" id="IPR011856">
    <property type="entry name" value="tRNA_endonuc-like_dom_sf"/>
</dbReference>
<dbReference type="GO" id="GO:0003676">
    <property type="term" value="F:nucleic acid binding"/>
    <property type="evidence" value="ECO:0007669"/>
    <property type="project" value="InterPro"/>
</dbReference>
<keyword evidence="4" id="KW-1185">Reference proteome</keyword>
<dbReference type="InterPro" id="IPR003509">
    <property type="entry name" value="UPF0102_YraN-like"/>
</dbReference>
<dbReference type="Proteomes" id="UP000092616">
    <property type="component" value="Unassembled WGS sequence"/>
</dbReference>
<evidence type="ECO:0000313" key="4">
    <source>
        <dbReference type="Proteomes" id="UP000092616"/>
    </source>
</evidence>
<evidence type="ECO:0000256" key="1">
    <source>
        <dbReference type="ARBA" id="ARBA00006738"/>
    </source>
</evidence>
<dbReference type="NCBIfam" id="NF009150">
    <property type="entry name" value="PRK12497.1-3"/>
    <property type="match status" value="1"/>
</dbReference>
<organism evidence="3 4">
    <name type="scientific">Faucicola atlantae</name>
    <dbReference type="NCBI Taxonomy" id="34059"/>
    <lineage>
        <taxon>Bacteria</taxon>
        <taxon>Pseudomonadati</taxon>
        <taxon>Pseudomonadota</taxon>
        <taxon>Gammaproteobacteria</taxon>
        <taxon>Moraxellales</taxon>
        <taxon>Moraxellaceae</taxon>
        <taxon>Faucicola</taxon>
    </lineage>
</organism>
<gene>
    <name evidence="3" type="ORF">A9306_08180</name>
</gene>
<evidence type="ECO:0000313" key="3">
    <source>
        <dbReference type="EMBL" id="OBX79811.1"/>
    </source>
</evidence>
<dbReference type="EMBL" id="LZNA01000039">
    <property type="protein sequence ID" value="OBX79811.1"/>
    <property type="molecule type" value="Genomic_DNA"/>
</dbReference>
<sequence length="138" mass="15388">MKLASPRQQQGAYFEQLACDYLQQHGLQLVAKNWHCPAIGELDLVMLAPPIAATQPPCLVFVEVRQRRPSRFGTALDSITPAKRRKLLATAQAFLQAHDEFAAHEMRFDVVSFDTTCPLDSACPATPEWVIAAFDAEY</sequence>
<dbReference type="HAMAP" id="MF_00048">
    <property type="entry name" value="UPF0102"/>
    <property type="match status" value="1"/>
</dbReference>
<dbReference type="Pfam" id="PF02021">
    <property type="entry name" value="UPF0102"/>
    <property type="match status" value="1"/>
</dbReference>
<dbReference type="PANTHER" id="PTHR34039">
    <property type="entry name" value="UPF0102 PROTEIN YRAN"/>
    <property type="match status" value="1"/>
</dbReference>